<organism evidence="2 3">
    <name type="scientific">Serratia marcescens</name>
    <dbReference type="NCBI Taxonomy" id="615"/>
    <lineage>
        <taxon>Bacteria</taxon>
        <taxon>Pseudomonadati</taxon>
        <taxon>Pseudomonadota</taxon>
        <taxon>Gammaproteobacteria</taxon>
        <taxon>Enterobacterales</taxon>
        <taxon>Yersiniaceae</taxon>
        <taxon>Serratia</taxon>
    </lineage>
</organism>
<accession>A0A656VQ80</accession>
<dbReference type="RefSeq" id="WP_072070307.1">
    <property type="nucleotide sequence ID" value="NZ_CAMKUU010000005.1"/>
</dbReference>
<dbReference type="EMBL" id="LFJS01000001">
    <property type="protein sequence ID" value="KMU54475.1"/>
    <property type="molecule type" value="Genomic_DNA"/>
</dbReference>
<dbReference type="AlphaFoldDB" id="A0A656VQ80"/>
<gene>
    <name evidence="2" type="ORF">AB868_00387</name>
</gene>
<dbReference type="Proteomes" id="UP000037482">
    <property type="component" value="Unassembled WGS sequence"/>
</dbReference>
<proteinExistence type="predicted"/>
<comment type="caution">
    <text evidence="2">The sequence shown here is derived from an EMBL/GenBank/DDBJ whole genome shotgun (WGS) entry which is preliminary data.</text>
</comment>
<evidence type="ECO:0000313" key="2">
    <source>
        <dbReference type="EMBL" id="KMU54475.1"/>
    </source>
</evidence>
<evidence type="ECO:0000313" key="3">
    <source>
        <dbReference type="Proteomes" id="UP000037482"/>
    </source>
</evidence>
<evidence type="ECO:0000256" key="1">
    <source>
        <dbReference type="SAM" id="SignalP"/>
    </source>
</evidence>
<feature type="chain" id="PRO_5025027210" evidence="1">
    <location>
        <begin position="26"/>
        <end position="82"/>
    </location>
</feature>
<sequence>MTIPAMMKKILLACCGALLSGAAYADAVSGQIGVTLTIEPQCAVRLEAAVPQAECSHATVQPKIIRNPPTQQNGAEVILVEW</sequence>
<feature type="signal peptide" evidence="1">
    <location>
        <begin position="1"/>
        <end position="25"/>
    </location>
</feature>
<name>A0A656VQ80_SERMA</name>
<keyword evidence="1" id="KW-0732">Signal</keyword>
<reference evidence="2 3" key="1">
    <citation type="submission" date="2015-06" db="EMBL/GenBank/DDBJ databases">
        <title>Draft Genome of Serratia marcescens Strain AH0650_Sm1.</title>
        <authorList>
            <person name="Wan Y."/>
            <person name="Gorrie C."/>
            <person name="Holt K."/>
        </authorList>
    </citation>
    <scope>NUCLEOTIDE SEQUENCE [LARGE SCALE GENOMIC DNA]</scope>
    <source>
        <strain evidence="2 3">AH0650_Sm1</strain>
    </source>
</reference>
<protein>
    <submittedName>
        <fullName evidence="2">Uncharacterized protein</fullName>
    </submittedName>
</protein>